<evidence type="ECO:0000256" key="2">
    <source>
        <dbReference type="ARBA" id="ARBA00022801"/>
    </source>
</evidence>
<name>A0A1X9MGG6_9BACI</name>
<dbReference type="InterPro" id="IPR036514">
    <property type="entry name" value="SGNH_hydro_sf"/>
</dbReference>
<proteinExistence type="inferred from homology"/>
<dbReference type="EMBL" id="CP020814">
    <property type="protein sequence ID" value="ARK29532.1"/>
    <property type="molecule type" value="Genomic_DNA"/>
</dbReference>
<dbReference type="RefSeq" id="WP_066154143.1">
    <property type="nucleotide sequence ID" value="NZ_CP020814.1"/>
</dbReference>
<evidence type="ECO:0000313" key="3">
    <source>
        <dbReference type="EMBL" id="ARK29532.1"/>
    </source>
</evidence>
<dbReference type="SUPFAM" id="SSF52266">
    <property type="entry name" value="SGNH hydrolase"/>
    <property type="match status" value="1"/>
</dbReference>
<dbReference type="Gene3D" id="3.40.50.1110">
    <property type="entry name" value="SGNH hydrolase"/>
    <property type="match status" value="1"/>
</dbReference>
<reference evidence="3 4" key="1">
    <citation type="submission" date="2017-04" db="EMBL/GenBank/DDBJ databases">
        <title>Bacillus krulwichiae AM31D Genome sequencing and assembly.</title>
        <authorList>
            <person name="Krulwich T.A."/>
            <person name="Anastor L."/>
            <person name="Ehrlich R."/>
            <person name="Ehrlich G.D."/>
            <person name="Janto B."/>
        </authorList>
    </citation>
    <scope>NUCLEOTIDE SEQUENCE [LARGE SCALE GENOMIC DNA]</scope>
    <source>
        <strain evidence="3 4">AM31D</strain>
    </source>
</reference>
<dbReference type="PANTHER" id="PTHR43695:SF1">
    <property type="entry name" value="RHAMNOGALACTURONAN ACETYLESTERASE"/>
    <property type="match status" value="1"/>
</dbReference>
<dbReference type="STRING" id="199441.BkAM31D_06480"/>
<organism evidence="3 4">
    <name type="scientific">Halalkalibacter krulwichiae</name>
    <dbReference type="NCBI Taxonomy" id="199441"/>
    <lineage>
        <taxon>Bacteria</taxon>
        <taxon>Bacillati</taxon>
        <taxon>Bacillota</taxon>
        <taxon>Bacilli</taxon>
        <taxon>Bacillales</taxon>
        <taxon>Bacillaceae</taxon>
        <taxon>Halalkalibacter</taxon>
    </lineage>
</organism>
<protein>
    <submittedName>
        <fullName evidence="3">Rhamnogalacturonan acetylesterase RhgT</fullName>
        <ecNumber evidence="3">3.1.1.-</ecNumber>
    </submittedName>
</protein>
<keyword evidence="2 3" id="KW-0378">Hydrolase</keyword>
<dbReference type="KEGG" id="bkw:BkAM31D_06480"/>
<accession>A0A1X9MGG6</accession>
<dbReference type="AlphaFoldDB" id="A0A1X9MGG6"/>
<evidence type="ECO:0000313" key="4">
    <source>
        <dbReference type="Proteomes" id="UP000193006"/>
    </source>
</evidence>
<evidence type="ECO:0000256" key="1">
    <source>
        <dbReference type="ARBA" id="ARBA00008668"/>
    </source>
</evidence>
<dbReference type="Proteomes" id="UP000193006">
    <property type="component" value="Chromosome"/>
</dbReference>
<dbReference type="Pfam" id="PF00657">
    <property type="entry name" value="Lipase_GDSL"/>
    <property type="match status" value="1"/>
</dbReference>
<keyword evidence="4" id="KW-1185">Reference proteome</keyword>
<sequence length="226" mass="26009">MEKVRIFIAGDSTASNYDQSKFPRAGWGQVIGSLLTKEVSIHNHASSGRSSKSFVEEGRLEKISTKLEKGDFFFIQFGHNDSKQDEKRYTDPFTSYKEYLRLYIEEARQKGANPILLTPIERRGFHSDGSLVETHGYYPTAMRELAKEYHVPLIDITKKSKTLFEKLGPEKTKEIFLWIKQGEHVNYQEGVKDNTHLSEYGAKHIARLVLEGCKEKQILIANYMIE</sequence>
<dbReference type="InterPro" id="IPR001087">
    <property type="entry name" value="GDSL"/>
</dbReference>
<dbReference type="PANTHER" id="PTHR43695">
    <property type="entry name" value="PUTATIVE (AFU_ORTHOLOGUE AFUA_2G17250)-RELATED"/>
    <property type="match status" value="1"/>
</dbReference>
<dbReference type="EC" id="3.1.1.-" evidence="3"/>
<gene>
    <name evidence="3" type="primary">rhgT</name>
    <name evidence="3" type="ORF">BkAM31D_06480</name>
</gene>
<dbReference type="GO" id="GO:0016788">
    <property type="term" value="F:hydrolase activity, acting on ester bonds"/>
    <property type="evidence" value="ECO:0007669"/>
    <property type="project" value="InterPro"/>
</dbReference>
<comment type="similarity">
    <text evidence="1">Belongs to the 'GDSL' lipolytic enzyme family.</text>
</comment>
<dbReference type="CDD" id="cd01821">
    <property type="entry name" value="Rhamnogalacturan_acetylesterase_like"/>
    <property type="match status" value="1"/>
</dbReference>
<dbReference type="InterPro" id="IPR037459">
    <property type="entry name" value="RhgT-like"/>
</dbReference>